<accession>A0A0D6Q441</accession>
<evidence type="ECO:0000313" key="2">
    <source>
        <dbReference type="Proteomes" id="UP000032675"/>
    </source>
</evidence>
<dbReference type="AlphaFoldDB" id="A0A0D6Q441"/>
<dbReference type="EMBL" id="BANI01000377">
    <property type="protein sequence ID" value="GAN98108.1"/>
    <property type="molecule type" value="Genomic_DNA"/>
</dbReference>
<sequence>MTHDYMTEKRLIGRYVVELGFHPDGGVLIRTPEIYPPAARRWRGPYESVEAAVVEFSAFTAVPRVTSAELARLRERGSVAEICGKDVMVWYCPWREAKTLSEFVLVREDGNA</sequence>
<organism evidence="1 2">
    <name type="scientific">Komagataeibacter europaeus NBRC 3261</name>
    <dbReference type="NCBI Taxonomy" id="1234669"/>
    <lineage>
        <taxon>Bacteria</taxon>
        <taxon>Pseudomonadati</taxon>
        <taxon>Pseudomonadota</taxon>
        <taxon>Alphaproteobacteria</taxon>
        <taxon>Acetobacterales</taxon>
        <taxon>Acetobacteraceae</taxon>
        <taxon>Komagataeibacter</taxon>
    </lineage>
</organism>
<comment type="caution">
    <text evidence="1">The sequence shown here is derived from an EMBL/GenBank/DDBJ whole genome shotgun (WGS) entry which is preliminary data.</text>
</comment>
<dbReference type="Proteomes" id="UP000032675">
    <property type="component" value="Unassembled WGS sequence"/>
</dbReference>
<gene>
    <name evidence="1" type="ORF">Geu3261_0451_003</name>
</gene>
<protein>
    <submittedName>
        <fullName evidence="1">Uncharacterized protein</fullName>
    </submittedName>
</protein>
<reference evidence="1 2" key="1">
    <citation type="submission" date="2012-11" db="EMBL/GenBank/DDBJ databases">
        <title>Whole genome sequence of Gluconacetobacter europaeus NBRC3261.</title>
        <authorList>
            <person name="Azuma Y."/>
            <person name="Higashiura N."/>
            <person name="Hirakawa H."/>
            <person name="Matsushita K."/>
        </authorList>
    </citation>
    <scope>NUCLEOTIDE SEQUENCE [LARGE SCALE GENOMIC DNA]</scope>
    <source>
        <strain evidence="1 2">NBRC 3261</strain>
    </source>
</reference>
<dbReference type="RefSeq" id="WP_048852535.1">
    <property type="nucleotide sequence ID" value="NZ_BANI01000377.1"/>
</dbReference>
<proteinExistence type="predicted"/>
<name>A0A0D6Q441_KOMEU</name>
<evidence type="ECO:0000313" key="1">
    <source>
        <dbReference type="EMBL" id="GAN98108.1"/>
    </source>
</evidence>